<keyword evidence="2" id="KW-1185">Reference proteome</keyword>
<feature type="non-terminal residue" evidence="1">
    <location>
        <position position="1"/>
    </location>
</feature>
<name>A0A8S3ZVL0_9EUPU</name>
<dbReference type="Proteomes" id="UP000678393">
    <property type="component" value="Unassembled WGS sequence"/>
</dbReference>
<proteinExistence type="predicted"/>
<dbReference type="AlphaFoldDB" id="A0A8S3ZVL0"/>
<organism evidence="1 2">
    <name type="scientific">Candidula unifasciata</name>
    <dbReference type="NCBI Taxonomy" id="100452"/>
    <lineage>
        <taxon>Eukaryota</taxon>
        <taxon>Metazoa</taxon>
        <taxon>Spiralia</taxon>
        <taxon>Lophotrochozoa</taxon>
        <taxon>Mollusca</taxon>
        <taxon>Gastropoda</taxon>
        <taxon>Heterobranchia</taxon>
        <taxon>Euthyneura</taxon>
        <taxon>Panpulmonata</taxon>
        <taxon>Eupulmonata</taxon>
        <taxon>Stylommatophora</taxon>
        <taxon>Helicina</taxon>
        <taxon>Helicoidea</taxon>
        <taxon>Geomitridae</taxon>
        <taxon>Candidula</taxon>
    </lineage>
</organism>
<evidence type="ECO:0000313" key="2">
    <source>
        <dbReference type="Proteomes" id="UP000678393"/>
    </source>
</evidence>
<dbReference type="OrthoDB" id="6080785at2759"/>
<gene>
    <name evidence="1" type="ORF">CUNI_LOCUS19077</name>
</gene>
<sequence>MENFKLGEHCIALVAVEVIRFLAKAEEHFLSRVRADAPPVHLNELMHHCHVSVQTLSLVLQKIVAGHADLTNQIMADTQLLTSIMDLNLSILHNEMFLLDCRCCCAMNAFILLQLPLTDGEAAEK</sequence>
<evidence type="ECO:0000313" key="1">
    <source>
        <dbReference type="EMBL" id="CAG5133519.1"/>
    </source>
</evidence>
<accession>A0A8S3ZVL0</accession>
<dbReference type="EMBL" id="CAJHNH020006268">
    <property type="protein sequence ID" value="CAG5133519.1"/>
    <property type="molecule type" value="Genomic_DNA"/>
</dbReference>
<reference evidence="1" key="1">
    <citation type="submission" date="2021-04" db="EMBL/GenBank/DDBJ databases">
        <authorList>
            <consortium name="Molecular Ecology Group"/>
        </authorList>
    </citation>
    <scope>NUCLEOTIDE SEQUENCE</scope>
</reference>
<protein>
    <submittedName>
        <fullName evidence="1">Uncharacterized protein</fullName>
    </submittedName>
</protein>
<comment type="caution">
    <text evidence="1">The sequence shown here is derived from an EMBL/GenBank/DDBJ whole genome shotgun (WGS) entry which is preliminary data.</text>
</comment>